<evidence type="ECO:0000256" key="1">
    <source>
        <dbReference type="ARBA" id="ARBA00022475"/>
    </source>
</evidence>
<evidence type="ECO:0000313" key="8">
    <source>
        <dbReference type="Proteomes" id="UP000294368"/>
    </source>
</evidence>
<keyword evidence="5" id="KW-0472">Membrane</keyword>
<keyword evidence="2 7" id="KW-0132">Cell division</keyword>
<keyword evidence="6" id="KW-0131">Cell cycle</keyword>
<dbReference type="Proteomes" id="UP000294368">
    <property type="component" value="Chromosome"/>
</dbReference>
<dbReference type="GO" id="GO:0030428">
    <property type="term" value="C:cell septum"/>
    <property type="evidence" value="ECO:0007669"/>
    <property type="project" value="TreeGrafter"/>
</dbReference>
<name>A0A451DAJ1_9GAMM</name>
<dbReference type="InterPro" id="IPR023081">
    <property type="entry name" value="Cell_div_FtsB"/>
</dbReference>
<evidence type="ECO:0000313" key="7">
    <source>
        <dbReference type="EMBL" id="VFP83363.1"/>
    </source>
</evidence>
<protein>
    <submittedName>
        <fullName evidence="7">Cell division protein FtsB, partial</fullName>
    </submittedName>
</protein>
<dbReference type="RefSeq" id="WP_157988701.1">
    <property type="nucleotide sequence ID" value="NZ_LR217715.1"/>
</dbReference>
<dbReference type="AlphaFoldDB" id="A0A451DAJ1"/>
<proteinExistence type="predicted"/>
<organism evidence="7 8">
    <name type="scientific">Candidatus Erwinia haradaeae</name>
    <dbReference type="NCBI Taxonomy" id="1922217"/>
    <lineage>
        <taxon>Bacteria</taxon>
        <taxon>Pseudomonadati</taxon>
        <taxon>Pseudomonadota</taxon>
        <taxon>Gammaproteobacteria</taxon>
        <taxon>Enterobacterales</taxon>
        <taxon>Erwiniaceae</taxon>
        <taxon>Erwinia</taxon>
    </lineage>
</organism>
<evidence type="ECO:0000256" key="2">
    <source>
        <dbReference type="ARBA" id="ARBA00022618"/>
    </source>
</evidence>
<keyword evidence="4" id="KW-1133">Transmembrane helix</keyword>
<dbReference type="PANTHER" id="PTHR37485">
    <property type="entry name" value="CELL DIVISION PROTEIN FTSB"/>
    <property type="match status" value="1"/>
</dbReference>
<dbReference type="GO" id="GO:0043093">
    <property type="term" value="P:FtsZ-dependent cytokinesis"/>
    <property type="evidence" value="ECO:0007669"/>
    <property type="project" value="TreeGrafter"/>
</dbReference>
<keyword evidence="3" id="KW-0812">Transmembrane</keyword>
<evidence type="ECO:0000256" key="4">
    <source>
        <dbReference type="ARBA" id="ARBA00022989"/>
    </source>
</evidence>
<sequence>MVKLTLLLLVILIWLQYSLWLGKNGLHNLAYIKKDLIFQQKRNSILKIRNEQLYIKLNDLHHQCQNVKEGVLENAQIIPTQKTRYSIMECKPSMQYTMRR</sequence>
<dbReference type="OrthoDB" id="7061211at2"/>
<accession>A0A451DAJ1</accession>
<dbReference type="PANTHER" id="PTHR37485:SF1">
    <property type="entry name" value="CELL DIVISION PROTEIN FTSB"/>
    <property type="match status" value="1"/>
</dbReference>
<keyword evidence="1" id="KW-1003">Cell membrane</keyword>
<evidence type="ECO:0000256" key="3">
    <source>
        <dbReference type="ARBA" id="ARBA00022692"/>
    </source>
</evidence>
<evidence type="ECO:0000256" key="5">
    <source>
        <dbReference type="ARBA" id="ARBA00023136"/>
    </source>
</evidence>
<dbReference type="EMBL" id="LR217715">
    <property type="protein sequence ID" value="VFP83363.1"/>
    <property type="molecule type" value="Genomic_DNA"/>
</dbReference>
<reference evidence="7 8" key="1">
    <citation type="submission" date="2019-02" db="EMBL/GenBank/DDBJ databases">
        <authorList>
            <person name="Manzano-Marin A."/>
            <person name="Manzano-Marin A."/>
        </authorList>
    </citation>
    <scope>NUCLEOTIDE SEQUENCE [LARGE SCALE GENOMIC DNA]</scope>
    <source>
        <strain evidence="7 8">ErCikochiana</strain>
    </source>
</reference>
<evidence type="ECO:0000256" key="6">
    <source>
        <dbReference type="ARBA" id="ARBA00023306"/>
    </source>
</evidence>
<gene>
    <name evidence="7" type="primary">ftsB</name>
    <name evidence="7" type="ORF">ERCIKOCA2762_617</name>
</gene>